<organism evidence="1 2">
    <name type="scientific">Agrobacterium fabrum</name>
    <dbReference type="NCBI Taxonomy" id="1176649"/>
    <lineage>
        <taxon>Bacteria</taxon>
        <taxon>Pseudomonadati</taxon>
        <taxon>Pseudomonadota</taxon>
        <taxon>Alphaproteobacteria</taxon>
        <taxon>Hyphomicrobiales</taxon>
        <taxon>Rhizobiaceae</taxon>
        <taxon>Rhizobium/Agrobacterium group</taxon>
        <taxon>Agrobacterium</taxon>
        <taxon>Agrobacterium tumefaciens complex</taxon>
    </lineage>
</organism>
<name>A0A7Z7BHI3_9HYPH</name>
<evidence type="ECO:0000313" key="1">
    <source>
        <dbReference type="EMBL" id="SDJ25191.1"/>
    </source>
</evidence>
<dbReference type="EMBL" id="FNEW01000001">
    <property type="protein sequence ID" value="SDJ25191.1"/>
    <property type="molecule type" value="Genomic_DNA"/>
</dbReference>
<evidence type="ECO:0000313" key="2">
    <source>
        <dbReference type="Proteomes" id="UP000198917"/>
    </source>
</evidence>
<accession>A0A7Z7BHI3</accession>
<dbReference type="RefSeq" id="WP_244520230.1">
    <property type="nucleotide sequence ID" value="NZ_FNEW01000001.1"/>
</dbReference>
<reference evidence="1 2" key="1">
    <citation type="submission" date="2016-10" db="EMBL/GenBank/DDBJ databases">
        <authorList>
            <person name="Varghese N."/>
            <person name="Submissions S."/>
        </authorList>
    </citation>
    <scope>NUCLEOTIDE SEQUENCE [LARGE SCALE GENOMIC DNA]</scope>
    <source>
        <strain evidence="1 2">PDC82</strain>
    </source>
</reference>
<comment type="caution">
    <text evidence="1">The sequence shown here is derived from an EMBL/GenBank/DDBJ whole genome shotgun (WGS) entry which is preliminary data.</text>
</comment>
<dbReference type="AlphaFoldDB" id="A0A7Z7BHI3"/>
<dbReference type="Proteomes" id="UP000198917">
    <property type="component" value="Unassembled WGS sequence"/>
</dbReference>
<proteinExistence type="predicted"/>
<protein>
    <submittedName>
        <fullName evidence="1">Uncharacterized protein</fullName>
    </submittedName>
</protein>
<gene>
    <name evidence="1" type="ORF">SAMN05428983_0827</name>
</gene>
<sequence>MMFSFTDYLKLGIGAIAGAALMAVPACSYGVHQERESAKVEAAKEALGRITKMEENDASFRKLPSHERCLAIVRDSGLPDSTCDER</sequence>